<evidence type="ECO:0000313" key="1">
    <source>
        <dbReference type="EMBL" id="AWY09379.1"/>
    </source>
</evidence>
<protein>
    <submittedName>
        <fullName evidence="1">Uncharacterized protein</fullName>
    </submittedName>
</protein>
<proteinExistence type="predicted"/>
<gene>
    <name evidence="1" type="ORF">vBRpoPV13_22</name>
</gene>
<dbReference type="EMBL" id="MH015256">
    <property type="protein sequence ID" value="AWY09379.1"/>
    <property type="molecule type" value="Genomic_DNA"/>
</dbReference>
<organism evidence="1 2">
    <name type="scientific">Ruegeria phage vB_RpoP-V13</name>
    <dbReference type="NCBI Taxonomy" id="2218612"/>
    <lineage>
        <taxon>Viruses</taxon>
        <taxon>Duplodnaviria</taxon>
        <taxon>Heunggongvirae</taxon>
        <taxon>Uroviricota</taxon>
        <taxon>Caudoviricetes</taxon>
        <taxon>Schitoviridae</taxon>
        <taxon>Rhodovirinae</taxon>
        <taxon>Pomeroyivirus</taxon>
        <taxon>Pomeroyivirus V13</taxon>
    </lineage>
</organism>
<reference evidence="1 2" key="1">
    <citation type="submission" date="2018-03" db="EMBL/GenBank/DDBJ databases">
        <title>Diverse roseophage infecting Ruegeria pomeroyi DSS-3.</title>
        <authorList>
            <person name="Zhan Y."/>
            <person name="Chen F."/>
            <person name="Wommack E."/>
            <person name="Nasko D."/>
        </authorList>
    </citation>
    <scope>NUCLEOTIDE SEQUENCE [LARGE SCALE GENOMIC DNA]</scope>
</reference>
<name>A0A2Z4QHB4_9CAUD</name>
<accession>A0A2Z4QHB4</accession>
<keyword evidence="2" id="KW-1185">Reference proteome</keyword>
<evidence type="ECO:0000313" key="2">
    <source>
        <dbReference type="Proteomes" id="UP000250784"/>
    </source>
</evidence>
<sequence length="146" mass="16634">MATKTSTVTSMIPTEESPSFKKKRMKEVRTMVARAHKQGKRIDQMGFEGTDIPRAMIALQDLLTKTQERHKKATEHIAFAQNMGEAVSFIMNHQTSTLLEMQMKIGQLSMELSVQNQHLQAAHEHNIALHQENLKLQNTVEVLRRG</sequence>
<dbReference type="Proteomes" id="UP000250784">
    <property type="component" value="Segment"/>
</dbReference>